<proteinExistence type="predicted"/>
<sequence>MNSDDDDPDSFYCSLDAYIDMDEMDDPYFLENYPDDPQKLIDTGQKDGMPNNVLQETLSPEEKIQSNVSDPNANMSSQHCMKSTVFENQRSEKLSNNEIPFSKDKSLKTVRSSRVSIILSQKAQYFKDNFHLVFKDKGKLSKEYVNEIHKIIEKPLGLKPFSRDMRRSINKYFAEFENESEKIISYLVHHKKEIIGESPDLKNIIKVKGKK</sequence>
<dbReference type="EMBL" id="JAPFFF010000001">
    <property type="protein sequence ID" value="KAK8898114.1"/>
    <property type="molecule type" value="Genomic_DNA"/>
</dbReference>
<reference evidence="1 2" key="1">
    <citation type="submission" date="2024-04" db="EMBL/GenBank/DDBJ databases">
        <title>Tritrichomonas musculus Genome.</title>
        <authorList>
            <person name="Alves-Ferreira E."/>
            <person name="Grigg M."/>
            <person name="Lorenzi H."/>
            <person name="Galac M."/>
        </authorList>
    </citation>
    <scope>NUCLEOTIDE SEQUENCE [LARGE SCALE GENOMIC DNA]</scope>
    <source>
        <strain evidence="1 2">EAF2021</strain>
    </source>
</reference>
<keyword evidence="2" id="KW-1185">Reference proteome</keyword>
<evidence type="ECO:0000313" key="1">
    <source>
        <dbReference type="EMBL" id="KAK8898114.1"/>
    </source>
</evidence>
<gene>
    <name evidence="1" type="ORF">M9Y10_000383</name>
</gene>
<comment type="caution">
    <text evidence="1">The sequence shown here is derived from an EMBL/GenBank/DDBJ whole genome shotgun (WGS) entry which is preliminary data.</text>
</comment>
<organism evidence="1 2">
    <name type="scientific">Tritrichomonas musculus</name>
    <dbReference type="NCBI Taxonomy" id="1915356"/>
    <lineage>
        <taxon>Eukaryota</taxon>
        <taxon>Metamonada</taxon>
        <taxon>Parabasalia</taxon>
        <taxon>Tritrichomonadida</taxon>
        <taxon>Tritrichomonadidae</taxon>
        <taxon>Tritrichomonas</taxon>
    </lineage>
</organism>
<protein>
    <submittedName>
        <fullName evidence="1">Uncharacterized protein</fullName>
    </submittedName>
</protein>
<accession>A0ABR2L451</accession>
<name>A0ABR2L451_9EUKA</name>
<dbReference type="Proteomes" id="UP001470230">
    <property type="component" value="Unassembled WGS sequence"/>
</dbReference>
<evidence type="ECO:0000313" key="2">
    <source>
        <dbReference type="Proteomes" id="UP001470230"/>
    </source>
</evidence>